<dbReference type="EC" id="2.4.-.-" evidence="2"/>
<keyword evidence="2" id="KW-0328">Glycosyltransferase</keyword>
<dbReference type="PANTHER" id="PTHR43685:SF2">
    <property type="entry name" value="GLYCOSYLTRANSFERASE 2-LIKE DOMAIN-CONTAINING PROTEIN"/>
    <property type="match status" value="1"/>
</dbReference>
<dbReference type="RefSeq" id="WP_311500143.1">
    <property type="nucleotide sequence ID" value="NZ_JAVRHN010000007.1"/>
</dbReference>
<name>A0ABU3DSZ7_9FLAO</name>
<comment type="caution">
    <text evidence="2">The sequence shown here is derived from an EMBL/GenBank/DDBJ whole genome shotgun (WGS) entry which is preliminary data.</text>
</comment>
<reference evidence="2 3" key="1">
    <citation type="submission" date="2023-09" db="EMBL/GenBank/DDBJ databases">
        <authorList>
            <person name="Rey-Velasco X."/>
        </authorList>
    </citation>
    <scope>NUCLEOTIDE SEQUENCE [LARGE SCALE GENOMIC DNA]</scope>
    <source>
        <strain evidence="2 3">F225</strain>
    </source>
</reference>
<organism evidence="2 3">
    <name type="scientific">Autumnicola psychrophila</name>
    <dbReference type="NCBI Taxonomy" id="3075592"/>
    <lineage>
        <taxon>Bacteria</taxon>
        <taxon>Pseudomonadati</taxon>
        <taxon>Bacteroidota</taxon>
        <taxon>Flavobacteriia</taxon>
        <taxon>Flavobacteriales</taxon>
        <taxon>Flavobacteriaceae</taxon>
        <taxon>Autumnicola</taxon>
    </lineage>
</organism>
<dbReference type="Proteomes" id="UP001253848">
    <property type="component" value="Unassembled WGS sequence"/>
</dbReference>
<feature type="domain" description="Glycosyltransferase 2-like" evidence="1">
    <location>
        <begin position="5"/>
        <end position="143"/>
    </location>
</feature>
<accession>A0ABU3DSZ7</accession>
<dbReference type="PANTHER" id="PTHR43685">
    <property type="entry name" value="GLYCOSYLTRANSFERASE"/>
    <property type="match status" value="1"/>
</dbReference>
<evidence type="ECO:0000259" key="1">
    <source>
        <dbReference type="Pfam" id="PF00535"/>
    </source>
</evidence>
<proteinExistence type="predicted"/>
<dbReference type="InterPro" id="IPR050834">
    <property type="entry name" value="Glycosyltransf_2"/>
</dbReference>
<evidence type="ECO:0000313" key="2">
    <source>
        <dbReference type="EMBL" id="MDT0686837.1"/>
    </source>
</evidence>
<dbReference type="Pfam" id="PF00535">
    <property type="entry name" value="Glycos_transf_2"/>
    <property type="match status" value="1"/>
</dbReference>
<dbReference type="InterPro" id="IPR001173">
    <property type="entry name" value="Glyco_trans_2-like"/>
</dbReference>
<keyword evidence="2" id="KW-0808">Transferase</keyword>
<dbReference type="Gene3D" id="3.90.550.10">
    <property type="entry name" value="Spore Coat Polysaccharide Biosynthesis Protein SpsA, Chain A"/>
    <property type="match status" value="1"/>
</dbReference>
<dbReference type="InterPro" id="IPR029044">
    <property type="entry name" value="Nucleotide-diphossugar_trans"/>
</dbReference>
<dbReference type="SUPFAM" id="SSF53448">
    <property type="entry name" value="Nucleotide-diphospho-sugar transferases"/>
    <property type="match status" value="1"/>
</dbReference>
<dbReference type="EMBL" id="JAVRHN010000007">
    <property type="protein sequence ID" value="MDT0686837.1"/>
    <property type="molecule type" value="Genomic_DNA"/>
</dbReference>
<dbReference type="GO" id="GO:0016757">
    <property type="term" value="F:glycosyltransferase activity"/>
    <property type="evidence" value="ECO:0007669"/>
    <property type="project" value="UniProtKB-KW"/>
</dbReference>
<dbReference type="CDD" id="cd00761">
    <property type="entry name" value="Glyco_tranf_GTA_type"/>
    <property type="match status" value="1"/>
</dbReference>
<evidence type="ECO:0000313" key="3">
    <source>
        <dbReference type="Proteomes" id="UP001253848"/>
    </source>
</evidence>
<gene>
    <name evidence="2" type="ORF">RM541_10705</name>
</gene>
<sequence>MKFTLIICTYHRAKPLLKLLNSVEEQTLFPDQILIIDGSRDEETWKMLEGSSFSNLEYFKIPEENRGLTKQRNFGIRKVAKSSEIVCFLDDDIVLTPPYFENLINTYTEFPDALGVGGYIIEEVKWERTENNELEFDEFQFSGWKRKLGSRNVLRKKLNLLSNEPPGYMPKAGNGFSTGFLPPSGKIYPVEFFMGGVASYKKKLFKLVKFSEYFEGYGLYEDMDLCLRASQVGQLYVNTDAQLYHNHEEGGRPNKFKYGKMVVRNGWYVWRVKFQNPPLKAKFKWHATACLLTLIRIGNVLTTSEKKSAFTESMGRIWGWWSLLWDKPKVQL</sequence>
<protein>
    <submittedName>
        <fullName evidence="2">Glycosyltransferase</fullName>
        <ecNumber evidence="2">2.4.-.-</ecNumber>
    </submittedName>
</protein>
<keyword evidence="3" id="KW-1185">Reference proteome</keyword>